<dbReference type="EMBL" id="MK504446">
    <property type="protein sequence ID" value="QBJ03835.1"/>
    <property type="molecule type" value="Genomic_DNA"/>
</dbReference>
<gene>
    <name evidence="1" type="ORF">SAC12B_0046</name>
</gene>
<keyword evidence="2" id="KW-1185">Reference proteome</keyword>
<evidence type="ECO:0000313" key="1">
    <source>
        <dbReference type="EMBL" id="QBJ03835.1"/>
    </source>
</evidence>
<sequence>MSKIEDIVRNNKELLYATINHYRKQINLDEAYDKHVKYQLKQYLLKEVSNFGEKGYTLLDNKKLLDILYPDKDNKRLSKMDLSRIANYFNISSRINTIDYKKGIYLTKDISIGLYPIYGKYGSFDNYDAGYIKLVAYFITPDKNVNKEIADTIWLEEGLR</sequence>
<protein>
    <submittedName>
        <fullName evidence="1">Uncharacterized protein</fullName>
    </submittedName>
</protein>
<name>A0A4Y5FFH2_9CAUD</name>
<proteinExistence type="predicted"/>
<evidence type="ECO:0000313" key="2">
    <source>
        <dbReference type="Proteomes" id="UP000306187"/>
    </source>
</evidence>
<accession>A0A4Y5FFH2</accession>
<dbReference type="Proteomes" id="UP000306187">
    <property type="component" value="Segment"/>
</dbReference>
<reference evidence="1" key="1">
    <citation type="submission" date="2019-02" db="EMBL/GenBank/DDBJ databases">
        <title>Isolation of virulent Lactobacillus brevis phages.</title>
        <authorList>
            <person name="Feyereisen M."/>
            <person name="Mahony J."/>
            <person name="O'Sullivan T."/>
            <person name="van Sinderen D."/>
        </authorList>
    </citation>
    <scope>NUCLEOTIDE SEQUENCE [LARGE SCALE GENOMIC DNA]</scope>
</reference>
<organism evidence="1 2">
    <name type="scientific">Lactobacillus phage SAC12B</name>
    <dbReference type="NCBI Taxonomy" id="2510941"/>
    <lineage>
        <taxon>Viruses</taxon>
        <taxon>Duplodnaviria</taxon>
        <taxon>Heunggongvirae</taxon>
        <taxon>Uroviricota</taxon>
        <taxon>Caudoviricetes</taxon>
        <taxon>Herelleviridae</taxon>
        <taxon>Tybeckvirus</taxon>
        <taxon>Tybeckvirus SAC12B</taxon>
    </lineage>
</organism>